<dbReference type="Pfam" id="PF10988">
    <property type="entry name" value="DUF2807"/>
    <property type="match status" value="1"/>
</dbReference>
<gene>
    <name evidence="2" type="ORF">C0601_13135</name>
</gene>
<accession>A0A2N5Z9Q0</accession>
<dbReference type="Proteomes" id="UP000234857">
    <property type="component" value="Unassembled WGS sequence"/>
</dbReference>
<evidence type="ECO:0000259" key="1">
    <source>
        <dbReference type="Pfam" id="PF10988"/>
    </source>
</evidence>
<dbReference type="AlphaFoldDB" id="A0A2N5Z9Q0"/>
<comment type="caution">
    <text evidence="2">The sequence shown here is derived from an EMBL/GenBank/DDBJ whole genome shotgun (WGS) entry which is preliminary data.</text>
</comment>
<dbReference type="InterPro" id="IPR021255">
    <property type="entry name" value="DUF2807"/>
</dbReference>
<dbReference type="EMBL" id="PKTG01000140">
    <property type="protein sequence ID" value="PLX15391.1"/>
    <property type="molecule type" value="Genomic_DNA"/>
</dbReference>
<protein>
    <recommendedName>
        <fullName evidence="1">Putative auto-transporter adhesin head GIN domain-containing protein</fullName>
    </recommendedName>
</protein>
<proteinExistence type="predicted"/>
<feature type="domain" description="Putative auto-transporter adhesin head GIN" evidence="1">
    <location>
        <begin position="41"/>
        <end position="199"/>
    </location>
</feature>
<evidence type="ECO:0000313" key="3">
    <source>
        <dbReference type="Proteomes" id="UP000234857"/>
    </source>
</evidence>
<dbReference type="PANTHER" id="PTHR39200:SF1">
    <property type="entry name" value="AUTO-TRANSPORTER ADHESIN HEAD GIN DOMAIN-CONTAINING PROTEIN-RELATED"/>
    <property type="match status" value="1"/>
</dbReference>
<reference evidence="2 3" key="1">
    <citation type="submission" date="2017-11" db="EMBL/GenBank/DDBJ databases">
        <title>Genome-resolved metagenomics identifies genetic mobility, metabolic interactions, and unexpected diversity in perchlorate-reducing communities.</title>
        <authorList>
            <person name="Barnum T.P."/>
            <person name="Figueroa I.A."/>
            <person name="Carlstrom C.I."/>
            <person name="Lucas L.N."/>
            <person name="Engelbrektson A.L."/>
            <person name="Coates J.D."/>
        </authorList>
    </citation>
    <scope>NUCLEOTIDE SEQUENCE [LARGE SCALE GENOMIC DNA]</scope>
    <source>
        <strain evidence="2">BM706</strain>
    </source>
</reference>
<dbReference type="PANTHER" id="PTHR39200">
    <property type="entry name" value="HYPOTHETICAL EXPORTED PROTEIN"/>
    <property type="match status" value="1"/>
</dbReference>
<evidence type="ECO:0000313" key="2">
    <source>
        <dbReference type="EMBL" id="PLX15391.1"/>
    </source>
</evidence>
<dbReference type="Gene3D" id="2.160.20.120">
    <property type="match status" value="1"/>
</dbReference>
<organism evidence="2 3">
    <name type="scientific">Muiribacterium halophilum</name>
    <dbReference type="NCBI Taxonomy" id="2053465"/>
    <lineage>
        <taxon>Bacteria</taxon>
        <taxon>Candidatus Muiribacteriota</taxon>
        <taxon>Candidatus Muiribacteriia</taxon>
        <taxon>Candidatus Muiribacteriales</taxon>
        <taxon>Candidatus Muiribacteriaceae</taxon>
        <taxon>Candidatus Muiribacterium</taxon>
    </lineage>
</organism>
<sequence length="214" mass="23191">MRRKGMGFFNFIKKIKTHVSAGRGIPGNGNAISEHRKVESFQDIELNGKLHFSISKGKPALTIKGDSNLIQYLKTENNNGFLIVSIKENINPRSVLKINIRVPKLISLKLNGSSKGKIKNIDEEKFTINLSGASNISMSGKVRDFALNISGAGNLKAKECEIERCSVVISGAGNAILKVEEDLKVNISGAGKLSYLGDPQVDKKISGLGTIKKL</sequence>
<name>A0A2N5Z9Q0_MUIH1</name>